<name>A0A843VQ11_COLES</name>
<keyword evidence="2" id="KW-1185">Reference proteome</keyword>
<dbReference type="Proteomes" id="UP000652761">
    <property type="component" value="Unassembled WGS sequence"/>
</dbReference>
<proteinExistence type="predicted"/>
<accession>A0A843VQ11</accession>
<dbReference type="EMBL" id="NMUH01002135">
    <property type="protein sequence ID" value="MQL98065.1"/>
    <property type="molecule type" value="Genomic_DNA"/>
</dbReference>
<evidence type="ECO:0000313" key="1">
    <source>
        <dbReference type="EMBL" id="MQL98065.1"/>
    </source>
</evidence>
<reference evidence="1" key="1">
    <citation type="submission" date="2017-07" db="EMBL/GenBank/DDBJ databases">
        <title>Taro Niue Genome Assembly and Annotation.</title>
        <authorList>
            <person name="Atibalentja N."/>
            <person name="Keating K."/>
            <person name="Fields C.J."/>
        </authorList>
    </citation>
    <scope>NUCLEOTIDE SEQUENCE</scope>
    <source>
        <strain evidence="1">Niue_2</strain>
        <tissue evidence="1">Leaf</tissue>
    </source>
</reference>
<gene>
    <name evidence="1" type="ORF">Taro_030771</name>
</gene>
<sequence length="157" mass="17226">MQSCILGNPNSCLTMGRVEELLVAEELWNAHTKPFFFPFSSAATCTNRPLEVDQSTLCQYKAVLDRNPRTCPFSVGFRRRPCERDGTIGHVLSLVATVHPSRSERDEHPVAISLPDLTAPSRSSHPIIGFCSRLVATLTGVRRDLTSGSDSPVAFPT</sequence>
<evidence type="ECO:0000313" key="2">
    <source>
        <dbReference type="Proteomes" id="UP000652761"/>
    </source>
</evidence>
<protein>
    <submittedName>
        <fullName evidence="1">Uncharacterized protein</fullName>
    </submittedName>
</protein>
<organism evidence="1 2">
    <name type="scientific">Colocasia esculenta</name>
    <name type="common">Wild taro</name>
    <name type="synonym">Arum esculentum</name>
    <dbReference type="NCBI Taxonomy" id="4460"/>
    <lineage>
        <taxon>Eukaryota</taxon>
        <taxon>Viridiplantae</taxon>
        <taxon>Streptophyta</taxon>
        <taxon>Embryophyta</taxon>
        <taxon>Tracheophyta</taxon>
        <taxon>Spermatophyta</taxon>
        <taxon>Magnoliopsida</taxon>
        <taxon>Liliopsida</taxon>
        <taxon>Araceae</taxon>
        <taxon>Aroideae</taxon>
        <taxon>Colocasieae</taxon>
        <taxon>Colocasia</taxon>
    </lineage>
</organism>
<dbReference type="AlphaFoldDB" id="A0A843VQ11"/>
<comment type="caution">
    <text evidence="1">The sequence shown here is derived from an EMBL/GenBank/DDBJ whole genome shotgun (WGS) entry which is preliminary data.</text>
</comment>